<feature type="signal peptide" evidence="12">
    <location>
        <begin position="1"/>
        <end position="22"/>
    </location>
</feature>
<evidence type="ECO:0000313" key="13">
    <source>
        <dbReference type="EMBL" id="GBF89872.1"/>
    </source>
</evidence>
<evidence type="ECO:0000313" key="14">
    <source>
        <dbReference type="Proteomes" id="UP000247498"/>
    </source>
</evidence>
<dbReference type="Proteomes" id="UP000247498">
    <property type="component" value="Unassembled WGS sequence"/>
</dbReference>
<protein>
    <recommendedName>
        <fullName evidence="15">Alpha-1,2-mannosyltransferase</fullName>
    </recommendedName>
</protein>
<feature type="region of interest" description="Disordered" evidence="11">
    <location>
        <begin position="112"/>
        <end position="165"/>
    </location>
</feature>
<dbReference type="Pfam" id="PF11051">
    <property type="entry name" value="Mannosyl_trans3"/>
    <property type="match status" value="1"/>
</dbReference>
<dbReference type="STRING" id="307507.A0A2V0NT78"/>
<keyword evidence="9" id="KW-0472">Membrane</keyword>
<evidence type="ECO:0000256" key="2">
    <source>
        <dbReference type="ARBA" id="ARBA00004606"/>
    </source>
</evidence>
<dbReference type="GO" id="GO:0000139">
    <property type="term" value="C:Golgi membrane"/>
    <property type="evidence" value="ECO:0007669"/>
    <property type="project" value="UniProtKB-SubCell"/>
</dbReference>
<evidence type="ECO:0000256" key="7">
    <source>
        <dbReference type="ARBA" id="ARBA00022989"/>
    </source>
</evidence>
<evidence type="ECO:0000256" key="10">
    <source>
        <dbReference type="ARBA" id="ARBA00037847"/>
    </source>
</evidence>
<organism evidence="13 14">
    <name type="scientific">Raphidocelis subcapitata</name>
    <dbReference type="NCBI Taxonomy" id="307507"/>
    <lineage>
        <taxon>Eukaryota</taxon>
        <taxon>Viridiplantae</taxon>
        <taxon>Chlorophyta</taxon>
        <taxon>core chlorophytes</taxon>
        <taxon>Chlorophyceae</taxon>
        <taxon>CS clade</taxon>
        <taxon>Sphaeropleales</taxon>
        <taxon>Selenastraceae</taxon>
        <taxon>Raphidocelis</taxon>
    </lineage>
</organism>
<keyword evidence="7" id="KW-1133">Transmembrane helix</keyword>
<comment type="caution">
    <text evidence="13">The sequence shown here is derived from an EMBL/GenBank/DDBJ whole genome shotgun (WGS) entry which is preliminary data.</text>
</comment>
<dbReference type="InterPro" id="IPR029044">
    <property type="entry name" value="Nucleotide-diphossugar_trans"/>
</dbReference>
<accession>A0A2V0NT78</accession>
<dbReference type="SUPFAM" id="SSF53448">
    <property type="entry name" value="Nucleotide-diphospho-sugar transferases"/>
    <property type="match status" value="1"/>
</dbReference>
<dbReference type="GO" id="GO:0046354">
    <property type="term" value="P:mannan biosynthetic process"/>
    <property type="evidence" value="ECO:0007669"/>
    <property type="project" value="TreeGrafter"/>
</dbReference>
<evidence type="ECO:0008006" key="15">
    <source>
        <dbReference type="Google" id="ProtNLM"/>
    </source>
</evidence>
<keyword evidence="14" id="KW-1185">Reference proteome</keyword>
<gene>
    <name evidence="13" type="ORF">Rsub_02576</name>
</gene>
<evidence type="ECO:0000256" key="6">
    <source>
        <dbReference type="ARBA" id="ARBA00022968"/>
    </source>
</evidence>
<evidence type="ECO:0000256" key="12">
    <source>
        <dbReference type="SAM" id="SignalP"/>
    </source>
</evidence>
<evidence type="ECO:0000256" key="3">
    <source>
        <dbReference type="ARBA" id="ARBA00009105"/>
    </source>
</evidence>
<keyword evidence="8" id="KW-0333">Golgi apparatus</keyword>
<evidence type="ECO:0000256" key="1">
    <source>
        <dbReference type="ARBA" id="ARBA00004394"/>
    </source>
</evidence>
<comment type="subcellular location">
    <subcellularLocation>
        <location evidence="10">Endomembrane system</location>
        <topology evidence="10">Single-pass membrane protein</topology>
    </subcellularLocation>
    <subcellularLocation>
        <location evidence="1">Golgi apparatus membrane</location>
    </subcellularLocation>
    <subcellularLocation>
        <location evidence="2">Membrane</location>
        <topology evidence="2">Single-pass type II membrane protein</topology>
    </subcellularLocation>
</comment>
<dbReference type="GO" id="GO:0000026">
    <property type="term" value="F:alpha-1,2-mannosyltransferase activity"/>
    <property type="evidence" value="ECO:0007669"/>
    <property type="project" value="TreeGrafter"/>
</dbReference>
<dbReference type="PANTHER" id="PTHR31646">
    <property type="entry name" value="ALPHA-1,2-MANNOSYLTRANSFERASE MNN2"/>
    <property type="match status" value="1"/>
</dbReference>
<evidence type="ECO:0000256" key="9">
    <source>
        <dbReference type="ARBA" id="ARBA00023136"/>
    </source>
</evidence>
<reference evidence="13 14" key="1">
    <citation type="journal article" date="2018" name="Sci. Rep.">
        <title>Raphidocelis subcapitata (=Pseudokirchneriella subcapitata) provides an insight into genome evolution and environmental adaptations in the Sphaeropleales.</title>
        <authorList>
            <person name="Suzuki S."/>
            <person name="Yamaguchi H."/>
            <person name="Nakajima N."/>
            <person name="Kawachi M."/>
        </authorList>
    </citation>
    <scope>NUCLEOTIDE SEQUENCE [LARGE SCALE GENOMIC DNA]</scope>
    <source>
        <strain evidence="13 14">NIES-35</strain>
    </source>
</reference>
<evidence type="ECO:0000256" key="8">
    <source>
        <dbReference type="ARBA" id="ARBA00023034"/>
    </source>
</evidence>
<name>A0A2V0NT78_9CHLO</name>
<feature type="chain" id="PRO_5015895307" description="Alpha-1,2-mannosyltransferase" evidence="12">
    <location>
        <begin position="23"/>
        <end position="581"/>
    </location>
</feature>
<dbReference type="EMBL" id="BDRX01000013">
    <property type="protein sequence ID" value="GBF89872.1"/>
    <property type="molecule type" value="Genomic_DNA"/>
</dbReference>
<keyword evidence="5" id="KW-0812">Transmembrane</keyword>
<keyword evidence="6" id="KW-0735">Signal-anchor</keyword>
<comment type="similarity">
    <text evidence="3">Belongs to the MNN1/MNT family.</text>
</comment>
<keyword evidence="12" id="KW-0732">Signal</keyword>
<evidence type="ECO:0000256" key="4">
    <source>
        <dbReference type="ARBA" id="ARBA00022679"/>
    </source>
</evidence>
<dbReference type="PANTHER" id="PTHR31646:SF1">
    <property type="entry name" value="ALPHA-1,2-MANNOSYLTRANSFERASE MNN2"/>
    <property type="match status" value="1"/>
</dbReference>
<dbReference type="InterPro" id="IPR022751">
    <property type="entry name" value="Alpha_mannosyltransferase"/>
</dbReference>
<evidence type="ECO:0000256" key="5">
    <source>
        <dbReference type="ARBA" id="ARBA00022692"/>
    </source>
</evidence>
<proteinExistence type="inferred from homology"/>
<feature type="compositionally biased region" description="Basic and acidic residues" evidence="11">
    <location>
        <begin position="120"/>
        <end position="136"/>
    </location>
</feature>
<dbReference type="InParanoid" id="A0A2V0NT78"/>
<keyword evidence="4" id="KW-0808">Transferase</keyword>
<dbReference type="OrthoDB" id="522417at2759"/>
<dbReference type="AlphaFoldDB" id="A0A2V0NT78"/>
<evidence type="ECO:0000256" key="11">
    <source>
        <dbReference type="SAM" id="MobiDB-lite"/>
    </source>
</evidence>
<sequence length="581" mass="61636">MGIRLAACSVLIFILKPLYIAALETPDLEPPRAGPPLQADAAADPLAFARRVLQRADATAKLDAQQAAALLQNVLRLGDSLSGGAAAERWRALQARRAARLRDLAAAGAGGQRQECAWQPEREHQQHQQQQKKDQQQRQQDQQQQNQECASVAPEDKPLPPAASAAAAGAGAADGVLVVAGGANGLSNAYVLARALRAVGCALPVEVVYYGAREHHAGSAELLRSLDGAPVAPAGAGAAAGAAAPTVAARLRLVDGAAAAPARPEPHRAPLGGGVQGFAAKVHALTFVTSFDRVLMLDADNTPVQDPTPLFDNPAFLRHGSLFWPDFWTDMWVNTAVYRLLNMPVPWEADPSELAAEAGQVLVDRVRHYDALEYAWLLMNEETVKACLWGDKDVYRIAFHLAGKGGDYSPVAAAPRQLLGGAPGGVLFHLGMAQLAPDGASVMFCHRTAAGKLFPDCITRRGAGWSCVPSFISLELDQAQLLASVRDPTFMEFAPSAVDTAWHEAHCRAPPEAAARAPGPPRLGDPAAAALPRCEDGWQGRRPVPLLPIRRVHGVEALLRWVHSEAFAAALEHHARAAAQA</sequence>